<dbReference type="EMBL" id="CM042884">
    <property type="protein sequence ID" value="KAI4371434.1"/>
    <property type="molecule type" value="Genomic_DNA"/>
</dbReference>
<proteinExistence type="predicted"/>
<evidence type="ECO:0000313" key="1">
    <source>
        <dbReference type="EMBL" id="KAI4371434.1"/>
    </source>
</evidence>
<reference evidence="2" key="1">
    <citation type="journal article" date="2023" name="Front. Plant Sci.">
        <title>Chromosomal-level genome assembly of Melastoma candidum provides insights into trichome evolution.</title>
        <authorList>
            <person name="Zhong Y."/>
            <person name="Wu W."/>
            <person name="Sun C."/>
            <person name="Zou P."/>
            <person name="Liu Y."/>
            <person name="Dai S."/>
            <person name="Zhou R."/>
        </authorList>
    </citation>
    <scope>NUCLEOTIDE SEQUENCE [LARGE SCALE GENOMIC DNA]</scope>
</reference>
<comment type="caution">
    <text evidence="1">The sequence shown here is derived from an EMBL/GenBank/DDBJ whole genome shotgun (WGS) entry which is preliminary data.</text>
</comment>
<sequence>MLASTPQQSFSVSQLSDVDLNILKNEDKHHIPRLAFFSQVNTKARLKRRLRQLEVSSFRESKPDVRRFYVFAEAKTLHLRARSSGDQRLGYELWLPHPAASSLRDRLIRGSR</sequence>
<evidence type="ECO:0000313" key="2">
    <source>
        <dbReference type="Proteomes" id="UP001057402"/>
    </source>
</evidence>
<name>A0ACB9R199_9MYRT</name>
<keyword evidence="2" id="KW-1185">Reference proteome</keyword>
<accession>A0ACB9R199</accession>
<dbReference type="Proteomes" id="UP001057402">
    <property type="component" value="Chromosome 5"/>
</dbReference>
<organism evidence="1 2">
    <name type="scientific">Melastoma candidum</name>
    <dbReference type="NCBI Taxonomy" id="119954"/>
    <lineage>
        <taxon>Eukaryota</taxon>
        <taxon>Viridiplantae</taxon>
        <taxon>Streptophyta</taxon>
        <taxon>Embryophyta</taxon>
        <taxon>Tracheophyta</taxon>
        <taxon>Spermatophyta</taxon>
        <taxon>Magnoliopsida</taxon>
        <taxon>eudicotyledons</taxon>
        <taxon>Gunneridae</taxon>
        <taxon>Pentapetalae</taxon>
        <taxon>rosids</taxon>
        <taxon>malvids</taxon>
        <taxon>Myrtales</taxon>
        <taxon>Melastomataceae</taxon>
        <taxon>Melastomatoideae</taxon>
        <taxon>Melastomateae</taxon>
        <taxon>Melastoma</taxon>
    </lineage>
</organism>
<gene>
    <name evidence="1" type="ORF">MLD38_019671</name>
</gene>
<protein>
    <submittedName>
        <fullName evidence="1">Uncharacterized protein</fullName>
    </submittedName>
</protein>